<keyword evidence="1" id="KW-0175">Coiled coil</keyword>
<accession>A0A6S6SGZ1</accession>
<name>A0A6S6SGZ1_9BACT</name>
<dbReference type="EMBL" id="CACVAZ010000002">
    <property type="protein sequence ID" value="CAA6802205.1"/>
    <property type="molecule type" value="Genomic_DNA"/>
</dbReference>
<evidence type="ECO:0000256" key="1">
    <source>
        <dbReference type="SAM" id="Coils"/>
    </source>
</evidence>
<evidence type="ECO:0000313" key="2">
    <source>
        <dbReference type="EMBL" id="CAA6802205.1"/>
    </source>
</evidence>
<sequence length="60" mass="7377">MDKLIEQVEYILEKQRLLEKENEKLQNELTKLKENQNKPQFNDYEDSIRELNNRLDKILT</sequence>
<protein>
    <submittedName>
        <fullName evidence="2">Uncharacterized protein</fullName>
    </submittedName>
</protein>
<dbReference type="AlphaFoldDB" id="A0A6S6SGZ1"/>
<reference evidence="2" key="1">
    <citation type="submission" date="2020-01" db="EMBL/GenBank/DDBJ databases">
        <authorList>
            <person name="Meier V. D."/>
            <person name="Meier V D."/>
        </authorList>
    </citation>
    <scope>NUCLEOTIDE SEQUENCE</scope>
    <source>
        <strain evidence="2">HLG_WM_MAG_02</strain>
    </source>
</reference>
<gene>
    <name evidence="2" type="ORF">HELGO_WM27875</name>
</gene>
<proteinExistence type="predicted"/>
<organism evidence="2">
    <name type="scientific">uncultured Sulfurovum sp</name>
    <dbReference type="NCBI Taxonomy" id="269237"/>
    <lineage>
        <taxon>Bacteria</taxon>
        <taxon>Pseudomonadati</taxon>
        <taxon>Campylobacterota</taxon>
        <taxon>Epsilonproteobacteria</taxon>
        <taxon>Campylobacterales</taxon>
        <taxon>Sulfurovaceae</taxon>
        <taxon>Sulfurovum</taxon>
        <taxon>environmental samples</taxon>
    </lineage>
</organism>
<feature type="coiled-coil region" evidence="1">
    <location>
        <begin position="8"/>
        <end position="38"/>
    </location>
</feature>